<sequence>MSQLDVIHAYRHLLRSGLRAVQFSKPARFVVQQRVREAFEKGTPDAYDAEAIRRTIWFLKAAAEERGLEHKIVKNLSSEGIDEEGEL</sequence>
<comment type="caution">
    <text evidence="1">The sequence shown here is derived from an EMBL/GenBank/DDBJ whole genome shotgun (WGS) entry which is preliminary data.</text>
</comment>
<dbReference type="OrthoDB" id="4392610at2759"/>
<proteinExistence type="predicted"/>
<evidence type="ECO:0008006" key="3">
    <source>
        <dbReference type="Google" id="ProtNLM"/>
    </source>
</evidence>
<dbReference type="STRING" id="177199.A0A420Y7R1"/>
<evidence type="ECO:0000313" key="1">
    <source>
        <dbReference type="EMBL" id="RKU43905.1"/>
    </source>
</evidence>
<dbReference type="AlphaFoldDB" id="A0A420Y7R1"/>
<evidence type="ECO:0000313" key="2">
    <source>
        <dbReference type="Proteomes" id="UP000275385"/>
    </source>
</evidence>
<accession>A0A420Y7R1</accession>
<dbReference type="Proteomes" id="UP000275385">
    <property type="component" value="Unassembled WGS sequence"/>
</dbReference>
<name>A0A420Y7R1_9PEZI</name>
<gene>
    <name evidence="1" type="ORF">DL546_006781</name>
</gene>
<reference evidence="1 2" key="1">
    <citation type="submission" date="2018-08" db="EMBL/GenBank/DDBJ databases">
        <title>Draft genome of the lignicolous fungus Coniochaeta pulveracea.</title>
        <authorList>
            <person name="Borstlap C.J."/>
            <person name="De Witt R.N."/>
            <person name="Botha A."/>
            <person name="Volschenk H."/>
        </authorList>
    </citation>
    <scope>NUCLEOTIDE SEQUENCE [LARGE SCALE GENOMIC DNA]</scope>
    <source>
        <strain evidence="1 2">CAB683</strain>
    </source>
</reference>
<dbReference type="EMBL" id="QVQW01000037">
    <property type="protein sequence ID" value="RKU43905.1"/>
    <property type="molecule type" value="Genomic_DNA"/>
</dbReference>
<protein>
    <recommendedName>
        <fullName evidence="3">Mitochondrial zinc maintenance protein 1, mitochondrial</fullName>
    </recommendedName>
</protein>
<organism evidence="1 2">
    <name type="scientific">Coniochaeta pulveracea</name>
    <dbReference type="NCBI Taxonomy" id="177199"/>
    <lineage>
        <taxon>Eukaryota</taxon>
        <taxon>Fungi</taxon>
        <taxon>Dikarya</taxon>
        <taxon>Ascomycota</taxon>
        <taxon>Pezizomycotina</taxon>
        <taxon>Sordariomycetes</taxon>
        <taxon>Sordariomycetidae</taxon>
        <taxon>Coniochaetales</taxon>
        <taxon>Coniochaetaceae</taxon>
        <taxon>Coniochaeta</taxon>
    </lineage>
</organism>
<keyword evidence="2" id="KW-1185">Reference proteome</keyword>